<dbReference type="InterPro" id="IPR011990">
    <property type="entry name" value="TPR-like_helical_dom_sf"/>
</dbReference>
<feature type="signal peptide" evidence="3">
    <location>
        <begin position="1"/>
        <end position="27"/>
    </location>
</feature>
<evidence type="ECO:0000313" key="5">
    <source>
        <dbReference type="Proteomes" id="UP000178606"/>
    </source>
</evidence>
<keyword evidence="3" id="KW-0732">Signal</keyword>
<dbReference type="AlphaFoldDB" id="A0A1F6CQN1"/>
<dbReference type="SUPFAM" id="SSF48452">
    <property type="entry name" value="TPR-like"/>
    <property type="match status" value="1"/>
</dbReference>
<keyword evidence="1" id="KW-0802">TPR repeat</keyword>
<evidence type="ECO:0000313" key="4">
    <source>
        <dbReference type="EMBL" id="OGG51417.1"/>
    </source>
</evidence>
<accession>A0A1F6CQN1</accession>
<dbReference type="Gene3D" id="1.25.40.10">
    <property type="entry name" value="Tetratricopeptide repeat domain"/>
    <property type="match status" value="1"/>
</dbReference>
<feature type="chain" id="PRO_5009523498" evidence="3">
    <location>
        <begin position="28"/>
        <end position="263"/>
    </location>
</feature>
<evidence type="ECO:0000256" key="2">
    <source>
        <dbReference type="SAM" id="MobiDB-lite"/>
    </source>
</evidence>
<dbReference type="InterPro" id="IPR019734">
    <property type="entry name" value="TPR_rpt"/>
</dbReference>
<evidence type="ECO:0000256" key="1">
    <source>
        <dbReference type="PROSITE-ProRule" id="PRU00339"/>
    </source>
</evidence>
<protein>
    <submittedName>
        <fullName evidence="4">Uncharacterized protein</fullName>
    </submittedName>
</protein>
<feature type="region of interest" description="Disordered" evidence="2">
    <location>
        <begin position="105"/>
        <end position="134"/>
    </location>
</feature>
<dbReference type="Pfam" id="PF13174">
    <property type="entry name" value="TPR_6"/>
    <property type="match status" value="2"/>
</dbReference>
<sequence length="263" mass="29190">MIRISGPFRVRAGVWALACVLSAGGCATTRYEAEETPPPVPGPSRSQADTALVDTARTVASAEIDSLKTLLSIQAQKLADLEAIQTELSGKVALLNDRIRALEDRLQASLSPPPTRPTRGRSRPAPPPPSAASRVKTLYQAALRDFEARRLESALKAFSEVLAIAPKDDLADNAQYWIGECYCGLGKREQAIKEFQKVFTYSDTEKDDDAQFKIARCYIDLGDDDKAVIELKRLTVDYPESEYIRRAEGLLRDLRDHKRQRTK</sequence>
<comment type="caution">
    <text evidence="4">The sequence shown here is derived from an EMBL/GenBank/DDBJ whole genome shotgun (WGS) entry which is preliminary data.</text>
</comment>
<name>A0A1F6CQN1_HANXR</name>
<gene>
    <name evidence="4" type="ORF">A3F84_26565</name>
</gene>
<organism evidence="4 5">
    <name type="scientific">Handelsmanbacteria sp. (strain RIFCSPLOWO2_12_FULL_64_10)</name>
    <dbReference type="NCBI Taxonomy" id="1817868"/>
    <lineage>
        <taxon>Bacteria</taxon>
        <taxon>Candidatus Handelsmaniibacteriota</taxon>
    </lineage>
</organism>
<dbReference type="PROSITE" id="PS50005">
    <property type="entry name" value="TPR"/>
    <property type="match status" value="1"/>
</dbReference>
<dbReference type="PROSITE" id="PS51257">
    <property type="entry name" value="PROKAR_LIPOPROTEIN"/>
    <property type="match status" value="1"/>
</dbReference>
<evidence type="ECO:0000256" key="3">
    <source>
        <dbReference type="SAM" id="SignalP"/>
    </source>
</evidence>
<feature type="repeat" description="TPR" evidence="1">
    <location>
        <begin position="135"/>
        <end position="168"/>
    </location>
</feature>
<dbReference type="Proteomes" id="UP000178606">
    <property type="component" value="Unassembled WGS sequence"/>
</dbReference>
<reference evidence="4 5" key="1">
    <citation type="journal article" date="2016" name="Nat. Commun.">
        <title>Thousands of microbial genomes shed light on interconnected biogeochemical processes in an aquifer system.</title>
        <authorList>
            <person name="Anantharaman K."/>
            <person name="Brown C.T."/>
            <person name="Hug L.A."/>
            <person name="Sharon I."/>
            <person name="Castelle C.J."/>
            <person name="Probst A.J."/>
            <person name="Thomas B.C."/>
            <person name="Singh A."/>
            <person name="Wilkins M.J."/>
            <person name="Karaoz U."/>
            <person name="Brodie E.L."/>
            <person name="Williams K.H."/>
            <person name="Hubbard S.S."/>
            <person name="Banfield J.F."/>
        </authorList>
    </citation>
    <scope>NUCLEOTIDE SEQUENCE [LARGE SCALE GENOMIC DNA]</scope>
    <source>
        <strain evidence="5">RIFCSPLOWO2_12_FULL_64_10</strain>
    </source>
</reference>
<dbReference type="EMBL" id="MFKF01000184">
    <property type="protein sequence ID" value="OGG51417.1"/>
    <property type="molecule type" value="Genomic_DNA"/>
</dbReference>
<proteinExistence type="predicted"/>